<dbReference type="PROSITE" id="PS50928">
    <property type="entry name" value="ABC_TM1"/>
    <property type="match status" value="1"/>
</dbReference>
<dbReference type="InterPro" id="IPR000515">
    <property type="entry name" value="MetI-like"/>
</dbReference>
<keyword evidence="10" id="KW-1185">Reference proteome</keyword>
<feature type="transmembrane region" description="Helical" evidence="8">
    <location>
        <begin position="67"/>
        <end position="89"/>
    </location>
</feature>
<accession>A0A418SL90</accession>
<reference evidence="9 10" key="1">
    <citation type="submission" date="2020-08" db="EMBL/GenBank/DDBJ databases">
        <title>Genome sequence of Rhodobacteraceae bacterium Lw-13e.</title>
        <authorList>
            <person name="Poehlein A."/>
            <person name="Wolter L."/>
            <person name="Daniel R."/>
            <person name="Brinkhoff T."/>
        </authorList>
    </citation>
    <scope>NUCLEOTIDE SEQUENCE [LARGE SCALE GENOMIC DNA]</scope>
    <source>
        <strain evidence="9 10">Lw-13e</strain>
    </source>
</reference>
<protein>
    <submittedName>
        <fullName evidence="9">Trehalose transport system permease protein SugB</fullName>
    </submittedName>
</protein>
<comment type="subcellular location">
    <subcellularLocation>
        <location evidence="1">Cell inner membrane</location>
        <topology evidence="1">Multi-pass membrane protein</topology>
    </subcellularLocation>
    <subcellularLocation>
        <location evidence="8">Cell membrane</location>
        <topology evidence="8">Multi-pass membrane protein</topology>
    </subcellularLocation>
</comment>
<dbReference type="GO" id="GO:0055085">
    <property type="term" value="P:transmembrane transport"/>
    <property type="evidence" value="ECO:0007669"/>
    <property type="project" value="InterPro"/>
</dbReference>
<dbReference type="RefSeq" id="WP_119837759.1">
    <property type="nucleotide sequence ID" value="NZ_CP060436.1"/>
</dbReference>
<feature type="transmembrane region" description="Helical" evidence="8">
    <location>
        <begin position="176"/>
        <end position="197"/>
    </location>
</feature>
<feature type="transmembrane region" description="Helical" evidence="8">
    <location>
        <begin position="134"/>
        <end position="155"/>
    </location>
</feature>
<sequence>MKVRETRVFAVIAFVVANILIWPVLIVIPMSFSASVSLSFPPPAYSLDYYREFFTDPAWTGPLFNSLFIAACNVVLTLALALPASFALTRWSFAGKAMFRLLMIAPLLVPHIVLAIGYYIYFVEIGMFQSYGSVIIAHACINLPAAVMVLTAGIASLDRNLERASLSLGADPRATFLNVTVPALGPSIMVAGFYAFIHSFDEAVISVFISGRDKATLPRQLFNSFMMDMDPVIAAASGALVFLLVLFVLIAALLRFALSPSGRRRKRGAAPASRTEKVPA</sequence>
<evidence type="ECO:0000256" key="8">
    <source>
        <dbReference type="RuleBase" id="RU363032"/>
    </source>
</evidence>
<keyword evidence="7 8" id="KW-0472">Membrane</keyword>
<evidence type="ECO:0000256" key="1">
    <source>
        <dbReference type="ARBA" id="ARBA00004429"/>
    </source>
</evidence>
<feature type="transmembrane region" description="Helical" evidence="8">
    <location>
        <begin position="101"/>
        <end position="122"/>
    </location>
</feature>
<keyword evidence="2 8" id="KW-0813">Transport</keyword>
<keyword evidence="5 8" id="KW-0812">Transmembrane</keyword>
<evidence type="ECO:0000256" key="3">
    <source>
        <dbReference type="ARBA" id="ARBA00022475"/>
    </source>
</evidence>
<dbReference type="Proteomes" id="UP000283786">
    <property type="component" value="Chromosome"/>
</dbReference>
<dbReference type="Pfam" id="PF00528">
    <property type="entry name" value="BPD_transp_1"/>
    <property type="match status" value="1"/>
</dbReference>
<dbReference type="SUPFAM" id="SSF161098">
    <property type="entry name" value="MetI-like"/>
    <property type="match status" value="1"/>
</dbReference>
<dbReference type="AlphaFoldDB" id="A0A418SL90"/>
<comment type="similarity">
    <text evidence="8">Belongs to the binding-protein-dependent transport system permease family.</text>
</comment>
<organism evidence="9 10">
    <name type="scientific">Pseudooceanicola algae</name>
    <dbReference type="NCBI Taxonomy" id="1537215"/>
    <lineage>
        <taxon>Bacteria</taxon>
        <taxon>Pseudomonadati</taxon>
        <taxon>Pseudomonadota</taxon>
        <taxon>Alphaproteobacteria</taxon>
        <taxon>Rhodobacterales</taxon>
        <taxon>Paracoccaceae</taxon>
        <taxon>Pseudooceanicola</taxon>
    </lineage>
</organism>
<evidence type="ECO:0000256" key="5">
    <source>
        <dbReference type="ARBA" id="ARBA00022692"/>
    </source>
</evidence>
<evidence type="ECO:0000313" key="9">
    <source>
        <dbReference type="EMBL" id="QPM90878.1"/>
    </source>
</evidence>
<dbReference type="InterPro" id="IPR035906">
    <property type="entry name" value="MetI-like_sf"/>
</dbReference>
<keyword evidence="3" id="KW-1003">Cell membrane</keyword>
<keyword evidence="6 8" id="KW-1133">Transmembrane helix</keyword>
<evidence type="ECO:0000256" key="4">
    <source>
        <dbReference type="ARBA" id="ARBA00022519"/>
    </source>
</evidence>
<feature type="transmembrane region" description="Helical" evidence="8">
    <location>
        <begin position="232"/>
        <end position="258"/>
    </location>
</feature>
<dbReference type="KEGG" id="palw:PSAL_021200"/>
<evidence type="ECO:0000256" key="7">
    <source>
        <dbReference type="ARBA" id="ARBA00023136"/>
    </source>
</evidence>
<dbReference type="OrthoDB" id="9815533at2"/>
<dbReference type="PANTHER" id="PTHR43357:SF4">
    <property type="entry name" value="INNER MEMBRANE ABC TRANSPORTER PERMEASE PROTEIN YDCV"/>
    <property type="match status" value="1"/>
</dbReference>
<name>A0A418SL90_9RHOB</name>
<dbReference type="EMBL" id="CP060436">
    <property type="protein sequence ID" value="QPM90878.1"/>
    <property type="molecule type" value="Genomic_DNA"/>
</dbReference>
<keyword evidence="4" id="KW-0997">Cell inner membrane</keyword>
<evidence type="ECO:0000313" key="10">
    <source>
        <dbReference type="Proteomes" id="UP000283786"/>
    </source>
</evidence>
<dbReference type="PANTHER" id="PTHR43357">
    <property type="entry name" value="INNER MEMBRANE ABC TRANSPORTER PERMEASE PROTEIN YDCV"/>
    <property type="match status" value="1"/>
</dbReference>
<dbReference type="GO" id="GO:0005886">
    <property type="term" value="C:plasma membrane"/>
    <property type="evidence" value="ECO:0007669"/>
    <property type="project" value="UniProtKB-SubCell"/>
</dbReference>
<evidence type="ECO:0000256" key="6">
    <source>
        <dbReference type="ARBA" id="ARBA00022989"/>
    </source>
</evidence>
<feature type="transmembrane region" description="Helical" evidence="8">
    <location>
        <begin position="7"/>
        <end position="32"/>
    </location>
</feature>
<proteinExistence type="inferred from homology"/>
<gene>
    <name evidence="9" type="primary">sugB</name>
    <name evidence="9" type="ORF">PSAL_021200</name>
</gene>
<dbReference type="Gene3D" id="1.10.3720.10">
    <property type="entry name" value="MetI-like"/>
    <property type="match status" value="1"/>
</dbReference>
<evidence type="ECO:0000256" key="2">
    <source>
        <dbReference type="ARBA" id="ARBA00022448"/>
    </source>
</evidence>